<evidence type="ECO:0000256" key="1">
    <source>
        <dbReference type="SAM" id="Phobius"/>
    </source>
</evidence>
<proteinExistence type="predicted"/>
<keyword evidence="3" id="KW-1185">Reference proteome</keyword>
<evidence type="ECO:0000313" key="2">
    <source>
        <dbReference type="EMBL" id="KIJ89818.1"/>
    </source>
</evidence>
<keyword evidence="1" id="KW-1133">Transmembrane helix</keyword>
<reference evidence="3" key="2">
    <citation type="submission" date="2015-01" db="EMBL/GenBank/DDBJ databases">
        <title>Evolutionary Origins and Diversification of the Mycorrhizal Mutualists.</title>
        <authorList>
            <consortium name="DOE Joint Genome Institute"/>
            <consortium name="Mycorrhizal Genomics Consortium"/>
            <person name="Kohler A."/>
            <person name="Kuo A."/>
            <person name="Nagy L.G."/>
            <person name="Floudas D."/>
            <person name="Copeland A."/>
            <person name="Barry K.W."/>
            <person name="Cichocki N."/>
            <person name="Veneault-Fourrey C."/>
            <person name="LaButti K."/>
            <person name="Lindquist E.A."/>
            <person name="Lipzen A."/>
            <person name="Lundell T."/>
            <person name="Morin E."/>
            <person name="Murat C."/>
            <person name="Riley R."/>
            <person name="Ohm R."/>
            <person name="Sun H."/>
            <person name="Tunlid A."/>
            <person name="Henrissat B."/>
            <person name="Grigoriev I.V."/>
            <person name="Hibbett D.S."/>
            <person name="Martin F."/>
        </authorList>
    </citation>
    <scope>NUCLEOTIDE SEQUENCE [LARGE SCALE GENOMIC DNA]</scope>
    <source>
        <strain evidence="3">LaAM-08-1</strain>
    </source>
</reference>
<sequence>LSTCFPSAVLFALFITQTLLPVTSVLYLWVGGQEHGDVLSLCSSDVHPMKVHRTYHL</sequence>
<dbReference type="OrthoDB" id="3073956at2759"/>
<feature type="non-terminal residue" evidence="2">
    <location>
        <position position="1"/>
    </location>
</feature>
<gene>
    <name evidence="2" type="ORF">K443DRAFT_117482</name>
</gene>
<keyword evidence="1" id="KW-0472">Membrane</keyword>
<dbReference type="Proteomes" id="UP000054477">
    <property type="component" value="Unassembled WGS sequence"/>
</dbReference>
<feature type="transmembrane region" description="Helical" evidence="1">
    <location>
        <begin position="7"/>
        <end position="30"/>
    </location>
</feature>
<protein>
    <submittedName>
        <fullName evidence="2">Uncharacterized protein</fullName>
    </submittedName>
</protein>
<organism evidence="2 3">
    <name type="scientific">Laccaria amethystina LaAM-08-1</name>
    <dbReference type="NCBI Taxonomy" id="1095629"/>
    <lineage>
        <taxon>Eukaryota</taxon>
        <taxon>Fungi</taxon>
        <taxon>Dikarya</taxon>
        <taxon>Basidiomycota</taxon>
        <taxon>Agaricomycotina</taxon>
        <taxon>Agaricomycetes</taxon>
        <taxon>Agaricomycetidae</taxon>
        <taxon>Agaricales</taxon>
        <taxon>Agaricineae</taxon>
        <taxon>Hydnangiaceae</taxon>
        <taxon>Laccaria</taxon>
    </lineage>
</organism>
<keyword evidence="1" id="KW-0812">Transmembrane</keyword>
<name>A0A0C9WQ67_9AGAR</name>
<reference evidence="2 3" key="1">
    <citation type="submission" date="2014-04" db="EMBL/GenBank/DDBJ databases">
        <authorList>
            <consortium name="DOE Joint Genome Institute"/>
            <person name="Kuo A."/>
            <person name="Kohler A."/>
            <person name="Nagy L.G."/>
            <person name="Floudas D."/>
            <person name="Copeland A."/>
            <person name="Barry K.W."/>
            <person name="Cichocki N."/>
            <person name="Veneault-Fourrey C."/>
            <person name="LaButti K."/>
            <person name="Lindquist E.A."/>
            <person name="Lipzen A."/>
            <person name="Lundell T."/>
            <person name="Morin E."/>
            <person name="Murat C."/>
            <person name="Sun H."/>
            <person name="Tunlid A."/>
            <person name="Henrissat B."/>
            <person name="Grigoriev I.V."/>
            <person name="Hibbett D.S."/>
            <person name="Martin F."/>
            <person name="Nordberg H.P."/>
            <person name="Cantor M.N."/>
            <person name="Hua S.X."/>
        </authorList>
    </citation>
    <scope>NUCLEOTIDE SEQUENCE [LARGE SCALE GENOMIC DNA]</scope>
    <source>
        <strain evidence="2 3">LaAM-08-1</strain>
    </source>
</reference>
<evidence type="ECO:0000313" key="3">
    <source>
        <dbReference type="Proteomes" id="UP000054477"/>
    </source>
</evidence>
<dbReference type="AlphaFoldDB" id="A0A0C9WQ67"/>
<accession>A0A0C9WQ67</accession>
<dbReference type="EMBL" id="KN839415">
    <property type="protein sequence ID" value="KIJ89818.1"/>
    <property type="molecule type" value="Genomic_DNA"/>
</dbReference>
<dbReference type="HOGENOM" id="CLU_3002036_0_0_1"/>